<dbReference type="EMBL" id="MCBS01022779">
    <property type="protein sequence ID" value="RKF76360.1"/>
    <property type="molecule type" value="Genomic_DNA"/>
</dbReference>
<gene>
    <name evidence="22" type="ORF">GcM1_227014</name>
</gene>
<comment type="caution">
    <text evidence="22">The sequence shown here is derived from an EMBL/GenBank/DDBJ whole genome shotgun (WGS) entry which is preliminary data.</text>
</comment>
<feature type="domain" description="EF-hand" evidence="21">
    <location>
        <begin position="42"/>
        <end position="77"/>
    </location>
</feature>
<evidence type="ECO:0000256" key="4">
    <source>
        <dbReference type="ARBA" id="ARBA00009909"/>
    </source>
</evidence>
<evidence type="ECO:0000313" key="23">
    <source>
        <dbReference type="Proteomes" id="UP000285326"/>
    </source>
</evidence>
<dbReference type="PROSITE" id="PS50222">
    <property type="entry name" value="EF_HAND_2"/>
    <property type="match status" value="1"/>
</dbReference>
<dbReference type="SMART" id="SM00054">
    <property type="entry name" value="EFh"/>
    <property type="match status" value="1"/>
</dbReference>
<feature type="domain" description="EH" evidence="20">
    <location>
        <begin position="139"/>
        <end position="227"/>
    </location>
</feature>
<evidence type="ECO:0000256" key="11">
    <source>
        <dbReference type="ARBA" id="ARBA00022753"/>
    </source>
</evidence>
<dbReference type="Pfam" id="PF12761">
    <property type="entry name" value="End3"/>
    <property type="match status" value="1"/>
</dbReference>
<organism evidence="22 23">
    <name type="scientific">Golovinomyces cichoracearum</name>
    <dbReference type="NCBI Taxonomy" id="62708"/>
    <lineage>
        <taxon>Eukaryota</taxon>
        <taxon>Fungi</taxon>
        <taxon>Dikarya</taxon>
        <taxon>Ascomycota</taxon>
        <taxon>Pezizomycotina</taxon>
        <taxon>Leotiomycetes</taxon>
        <taxon>Erysiphales</taxon>
        <taxon>Erysiphaceae</taxon>
        <taxon>Golovinomyces</taxon>
    </lineage>
</organism>
<dbReference type="InterPro" id="IPR011992">
    <property type="entry name" value="EF-hand-dom_pair"/>
</dbReference>
<dbReference type="Gene3D" id="1.10.238.10">
    <property type="entry name" value="EF-hand"/>
    <property type="match status" value="2"/>
</dbReference>
<dbReference type="GO" id="GO:0003779">
    <property type="term" value="F:actin binding"/>
    <property type="evidence" value="ECO:0007669"/>
    <property type="project" value="UniProtKB-KW"/>
</dbReference>
<dbReference type="InterPro" id="IPR002048">
    <property type="entry name" value="EF_hand_dom"/>
</dbReference>
<reference evidence="22 23" key="1">
    <citation type="journal article" date="2018" name="BMC Genomics">
        <title>Comparative genome analyses reveal sequence features reflecting distinct modes of host-adaptation between dicot and monocot powdery mildew.</title>
        <authorList>
            <person name="Wu Y."/>
            <person name="Ma X."/>
            <person name="Pan Z."/>
            <person name="Kale S.D."/>
            <person name="Song Y."/>
            <person name="King H."/>
            <person name="Zhang Q."/>
            <person name="Presley C."/>
            <person name="Deng X."/>
            <person name="Wei C.I."/>
            <person name="Xiao S."/>
        </authorList>
    </citation>
    <scope>NUCLEOTIDE SEQUENCE [LARGE SCALE GENOMIC DNA]</scope>
    <source>
        <strain evidence="22">UMSG1</strain>
    </source>
</reference>
<evidence type="ECO:0000256" key="9">
    <source>
        <dbReference type="ARBA" id="ARBA00022723"/>
    </source>
</evidence>
<evidence type="ECO:0000313" key="22">
    <source>
        <dbReference type="EMBL" id="RKF76360.1"/>
    </source>
</evidence>
<evidence type="ECO:0000256" key="6">
    <source>
        <dbReference type="ARBA" id="ARBA00022475"/>
    </source>
</evidence>
<dbReference type="GO" id="GO:0006897">
    <property type="term" value="P:endocytosis"/>
    <property type="evidence" value="ECO:0007669"/>
    <property type="project" value="UniProtKB-KW"/>
</dbReference>
<evidence type="ECO:0000256" key="5">
    <source>
        <dbReference type="ARBA" id="ARBA00011159"/>
    </source>
</evidence>
<dbReference type="GO" id="GO:0010008">
    <property type="term" value="C:endosome membrane"/>
    <property type="evidence" value="ECO:0007669"/>
    <property type="project" value="UniProtKB-SubCell"/>
</dbReference>
<keyword evidence="7" id="KW-0963">Cytoplasm</keyword>
<comment type="subcellular location">
    <subcellularLocation>
        <location evidence="3">Cell membrane</location>
        <topology evidence="3">Peripheral membrane protein</topology>
        <orientation evidence="3">Cytoplasmic side</orientation>
    </subcellularLocation>
    <subcellularLocation>
        <location evidence="2">Cytoplasm</location>
        <location evidence="2">Cytoskeleton</location>
        <location evidence="2">Actin patch</location>
    </subcellularLocation>
    <subcellularLocation>
        <location evidence="1">Endosome membrane</location>
        <topology evidence="1">Peripheral membrane protein</topology>
        <orientation evidence="1">Cytoplasmic side</orientation>
    </subcellularLocation>
</comment>
<evidence type="ECO:0000256" key="16">
    <source>
        <dbReference type="ARBA" id="ARBA00023212"/>
    </source>
</evidence>
<accession>A0A420IP65</accession>
<dbReference type="GO" id="GO:0007015">
    <property type="term" value="P:actin filament organization"/>
    <property type="evidence" value="ECO:0007669"/>
    <property type="project" value="InterPro"/>
</dbReference>
<evidence type="ECO:0000256" key="18">
    <source>
        <dbReference type="ARBA" id="ARBA00029684"/>
    </source>
</evidence>
<evidence type="ECO:0000256" key="19">
    <source>
        <dbReference type="SAM" id="MobiDB-lite"/>
    </source>
</evidence>
<dbReference type="InterPro" id="IPR025604">
    <property type="entry name" value="End3"/>
</dbReference>
<keyword evidence="12" id="KW-0106">Calcium</keyword>
<evidence type="ECO:0000259" key="21">
    <source>
        <dbReference type="PROSITE" id="PS50222"/>
    </source>
</evidence>
<dbReference type="SUPFAM" id="SSF47473">
    <property type="entry name" value="EF-hand"/>
    <property type="match status" value="2"/>
</dbReference>
<sequence>MSNKIIEQSEIEKYWEIFASLSNDGNHLTGSQAAPILKNSQLRDDQLERIWDLADVDNDGNLDFEEFCVAMRLIFDVVNGEYTDVPQQLPNWLIPESKAYLVQAARSLSGKQVKFEEEDDDLDSPKLKDGFDWYMSPSDKSKYQEIYSANRDSRGEISFESLEPLYSSLDVPDTDIRSAWNLINPSASPTIYKDATIAFLHILNNRHEGFRIPRTIPSSLRTSFEQNKIDYQIENQRSSAVQRWGATGDEDTRTSRKAKFGDTYLTRMGVGGKSSYQPAGTDFSSSKNSDEWEEVRLKKQLAEIEAKIEKMEGSTSSRSNPGLETRSASVKRELDQLLDYKRKTLRDLEAGVGKNESDASLKAVADEIATVREQVDGLDAHLRARQQVLAGILQEIETEKSRQ</sequence>
<keyword evidence="16" id="KW-0206">Cytoskeleton</keyword>
<evidence type="ECO:0000256" key="8">
    <source>
        <dbReference type="ARBA" id="ARBA00022583"/>
    </source>
</evidence>
<keyword evidence="9" id="KW-0479">Metal-binding</keyword>
<dbReference type="PANTHER" id="PTHR11216">
    <property type="entry name" value="EH DOMAIN"/>
    <property type="match status" value="1"/>
</dbReference>
<keyword evidence="10" id="KW-0677">Repeat</keyword>
<dbReference type="GO" id="GO:0005509">
    <property type="term" value="F:calcium ion binding"/>
    <property type="evidence" value="ECO:0007669"/>
    <property type="project" value="InterPro"/>
</dbReference>
<proteinExistence type="inferred from homology"/>
<keyword evidence="14" id="KW-0472">Membrane</keyword>
<dbReference type="FunFam" id="1.10.238.10:FF:000339">
    <property type="entry name" value="Actin cytoskeleton-regulatory complex protein END3"/>
    <property type="match status" value="1"/>
</dbReference>
<dbReference type="CDD" id="cd00052">
    <property type="entry name" value="EH"/>
    <property type="match status" value="1"/>
</dbReference>
<keyword evidence="13" id="KW-0175">Coiled coil</keyword>
<dbReference type="InterPro" id="IPR018247">
    <property type="entry name" value="EF_Hand_1_Ca_BS"/>
</dbReference>
<feature type="domain" description="EH" evidence="20">
    <location>
        <begin position="10"/>
        <end position="100"/>
    </location>
</feature>
<evidence type="ECO:0000256" key="10">
    <source>
        <dbReference type="ARBA" id="ARBA00022737"/>
    </source>
</evidence>
<dbReference type="Pfam" id="PF12763">
    <property type="entry name" value="EH"/>
    <property type="match status" value="1"/>
</dbReference>
<evidence type="ECO:0000256" key="14">
    <source>
        <dbReference type="ARBA" id="ARBA00023136"/>
    </source>
</evidence>
<dbReference type="GO" id="GO:0030479">
    <property type="term" value="C:actin cortical patch"/>
    <property type="evidence" value="ECO:0007669"/>
    <property type="project" value="UniProtKB-SubCell"/>
</dbReference>
<keyword evidence="8" id="KW-0254">Endocytosis</keyword>
<evidence type="ECO:0000256" key="17">
    <source>
        <dbReference type="ARBA" id="ARBA00025194"/>
    </source>
</evidence>
<evidence type="ECO:0000256" key="7">
    <source>
        <dbReference type="ARBA" id="ARBA00022490"/>
    </source>
</evidence>
<protein>
    <recommendedName>
        <fullName evidence="18">Endocytosis protein 3</fullName>
    </recommendedName>
</protein>
<feature type="compositionally biased region" description="Polar residues" evidence="19">
    <location>
        <begin position="274"/>
        <end position="287"/>
    </location>
</feature>
<dbReference type="GO" id="GO:0016197">
    <property type="term" value="P:endosomal transport"/>
    <property type="evidence" value="ECO:0007669"/>
    <property type="project" value="TreeGrafter"/>
</dbReference>
<comment type="similarity">
    <text evidence="4">Belongs to the END3 family.</text>
</comment>
<keyword evidence="11" id="KW-0967">Endosome</keyword>
<dbReference type="Proteomes" id="UP000285326">
    <property type="component" value="Unassembled WGS sequence"/>
</dbReference>
<dbReference type="SMART" id="SM00027">
    <property type="entry name" value="EH"/>
    <property type="match status" value="2"/>
</dbReference>
<feature type="region of interest" description="Disordered" evidence="19">
    <location>
        <begin position="309"/>
        <end position="329"/>
    </location>
</feature>
<feature type="region of interest" description="Disordered" evidence="19">
    <location>
        <begin position="271"/>
        <end position="291"/>
    </location>
</feature>
<comment type="function">
    <text evidence="17">Component of the PAN1 actin cytoskeleton-regulatory complex required for the internalization of endosomes during actin-coupled endocytosis. The complex links the site of endocytosis to the cell membrane-associated actin cytoskeleton. Mediates uptake of external molecules and vacuolar degradation of plasma membrane proteins. Plays a role in the proper organization of the cell membrane-associated actin cytoskeleton and promotes its destabilization.</text>
</comment>
<evidence type="ECO:0000256" key="1">
    <source>
        <dbReference type="ARBA" id="ARBA00004125"/>
    </source>
</evidence>
<dbReference type="PROSITE" id="PS50031">
    <property type="entry name" value="EH"/>
    <property type="match status" value="2"/>
</dbReference>
<comment type="subunit">
    <text evidence="5">Component of the PAN1 actin cytoskeleton-regulatory complex.</text>
</comment>
<dbReference type="InterPro" id="IPR000261">
    <property type="entry name" value="EH_dom"/>
</dbReference>
<keyword evidence="6" id="KW-1003">Cell membrane</keyword>
<dbReference type="GO" id="GO:0005886">
    <property type="term" value="C:plasma membrane"/>
    <property type="evidence" value="ECO:0007669"/>
    <property type="project" value="UniProtKB-SubCell"/>
</dbReference>
<feature type="compositionally biased region" description="Polar residues" evidence="19">
    <location>
        <begin position="313"/>
        <end position="328"/>
    </location>
</feature>
<evidence type="ECO:0000256" key="13">
    <source>
        <dbReference type="ARBA" id="ARBA00023054"/>
    </source>
</evidence>
<evidence type="ECO:0000256" key="3">
    <source>
        <dbReference type="ARBA" id="ARBA00004413"/>
    </source>
</evidence>
<evidence type="ECO:0000259" key="20">
    <source>
        <dbReference type="PROSITE" id="PS50031"/>
    </source>
</evidence>
<evidence type="ECO:0000256" key="2">
    <source>
        <dbReference type="ARBA" id="ARBA00004134"/>
    </source>
</evidence>
<name>A0A420IP65_9PEZI</name>
<keyword evidence="15" id="KW-0009">Actin-binding</keyword>
<evidence type="ECO:0000256" key="12">
    <source>
        <dbReference type="ARBA" id="ARBA00022837"/>
    </source>
</evidence>
<dbReference type="PROSITE" id="PS00018">
    <property type="entry name" value="EF_HAND_1"/>
    <property type="match status" value="1"/>
</dbReference>
<dbReference type="AlphaFoldDB" id="A0A420IP65"/>
<evidence type="ECO:0000256" key="15">
    <source>
        <dbReference type="ARBA" id="ARBA00023203"/>
    </source>
</evidence>